<evidence type="ECO:0000256" key="10">
    <source>
        <dbReference type="ARBA" id="ARBA00023180"/>
    </source>
</evidence>
<dbReference type="PANTHER" id="PTHR19325">
    <property type="entry name" value="COMPLEMENT COMPONENT-RELATED SUSHI DOMAIN-CONTAINING"/>
    <property type="match status" value="1"/>
</dbReference>
<comment type="similarity">
    <text evidence="2">Belongs to the polycystin family.</text>
</comment>
<evidence type="ECO:0000256" key="5">
    <source>
        <dbReference type="ARBA" id="ARBA00022729"/>
    </source>
</evidence>
<reference evidence="19" key="1">
    <citation type="submission" date="2025-08" db="UniProtKB">
        <authorList>
            <consortium name="RefSeq"/>
        </authorList>
    </citation>
    <scope>IDENTIFICATION</scope>
    <source>
        <tissue evidence="19">Gonad</tissue>
    </source>
</reference>
<dbReference type="InterPro" id="IPR035976">
    <property type="entry name" value="Sushi/SCR/CCP_sf"/>
</dbReference>
<keyword evidence="9 11" id="KW-1015">Disulfide bond</keyword>
<accession>A0A6P4ZE24</accession>
<dbReference type="CDD" id="cd00037">
    <property type="entry name" value="CLECT"/>
    <property type="match status" value="1"/>
</dbReference>
<dbReference type="RefSeq" id="XP_019634973.1">
    <property type="nucleotide sequence ID" value="XM_019779414.1"/>
</dbReference>
<dbReference type="Pfam" id="PF00084">
    <property type="entry name" value="Sushi"/>
    <property type="match status" value="5"/>
</dbReference>
<dbReference type="GeneID" id="109477958"/>
<feature type="domain" description="EGF-like" evidence="14">
    <location>
        <begin position="202"/>
        <end position="237"/>
    </location>
</feature>
<name>A0A6P4ZE24_BRABE</name>
<evidence type="ECO:0000259" key="17">
    <source>
        <dbReference type="PROSITE" id="PS51111"/>
    </source>
</evidence>
<dbReference type="CDD" id="cd00054">
    <property type="entry name" value="EGF_CA"/>
    <property type="match status" value="1"/>
</dbReference>
<dbReference type="GO" id="GO:0005509">
    <property type="term" value="F:calcium ion binding"/>
    <property type="evidence" value="ECO:0007669"/>
    <property type="project" value="InterPro"/>
</dbReference>
<dbReference type="Pfam" id="PF00059">
    <property type="entry name" value="Lectin_C"/>
    <property type="match status" value="1"/>
</dbReference>
<feature type="disulfide bond" evidence="12">
    <location>
        <begin position="324"/>
        <end position="351"/>
    </location>
</feature>
<feature type="domain" description="Sushi" evidence="16">
    <location>
        <begin position="354"/>
        <end position="410"/>
    </location>
</feature>
<dbReference type="PROSITE" id="PS50026">
    <property type="entry name" value="EGF_3"/>
    <property type="match status" value="1"/>
</dbReference>
<feature type="domain" description="Sushi" evidence="16">
    <location>
        <begin position="297"/>
        <end position="353"/>
    </location>
</feature>
<evidence type="ECO:0000259" key="14">
    <source>
        <dbReference type="PROSITE" id="PS50026"/>
    </source>
</evidence>
<evidence type="ECO:0000256" key="4">
    <source>
        <dbReference type="ARBA" id="ARBA00022692"/>
    </source>
</evidence>
<proteinExistence type="inferred from homology"/>
<evidence type="ECO:0000256" key="7">
    <source>
        <dbReference type="ARBA" id="ARBA00022989"/>
    </source>
</evidence>
<organism evidence="18 19">
    <name type="scientific">Branchiostoma belcheri</name>
    <name type="common">Amphioxus</name>
    <dbReference type="NCBI Taxonomy" id="7741"/>
    <lineage>
        <taxon>Eukaryota</taxon>
        <taxon>Metazoa</taxon>
        <taxon>Chordata</taxon>
        <taxon>Cephalochordata</taxon>
        <taxon>Leptocardii</taxon>
        <taxon>Amphioxiformes</taxon>
        <taxon>Branchiostomatidae</taxon>
        <taxon>Branchiostoma</taxon>
    </lineage>
</organism>
<feature type="domain" description="C-type lectin" evidence="15">
    <location>
        <begin position="69"/>
        <end position="190"/>
    </location>
</feature>
<evidence type="ECO:0000256" key="8">
    <source>
        <dbReference type="ARBA" id="ARBA00023136"/>
    </source>
</evidence>
<dbReference type="PROSITE" id="PS00022">
    <property type="entry name" value="EGF_1"/>
    <property type="match status" value="1"/>
</dbReference>
<evidence type="ECO:0000313" key="18">
    <source>
        <dbReference type="Proteomes" id="UP000515135"/>
    </source>
</evidence>
<evidence type="ECO:0000256" key="12">
    <source>
        <dbReference type="PROSITE-ProRule" id="PRU00302"/>
    </source>
</evidence>
<feature type="signal peptide" evidence="13">
    <location>
        <begin position="1"/>
        <end position="26"/>
    </location>
</feature>
<dbReference type="OrthoDB" id="406096at2759"/>
<dbReference type="SUPFAM" id="SSF57196">
    <property type="entry name" value="EGF/Laminin"/>
    <property type="match status" value="1"/>
</dbReference>
<dbReference type="Gene3D" id="2.10.25.10">
    <property type="entry name" value="Laminin"/>
    <property type="match status" value="1"/>
</dbReference>
<dbReference type="InterPro" id="IPR016187">
    <property type="entry name" value="CTDL_fold"/>
</dbReference>
<evidence type="ECO:0000313" key="19">
    <source>
        <dbReference type="RefSeq" id="XP_019634973.1"/>
    </source>
</evidence>
<dbReference type="PROSITE" id="PS50041">
    <property type="entry name" value="C_TYPE_LECTIN_2"/>
    <property type="match status" value="1"/>
</dbReference>
<dbReference type="SUPFAM" id="SSF56436">
    <property type="entry name" value="C-type lectin-like"/>
    <property type="match status" value="1"/>
</dbReference>
<keyword evidence="18" id="KW-1185">Reference proteome</keyword>
<dbReference type="PROSITE" id="PS51257">
    <property type="entry name" value="PROKAR_LIPOPROTEIN"/>
    <property type="match status" value="1"/>
</dbReference>
<feature type="disulfide bond" evidence="12">
    <location>
        <begin position="438"/>
        <end position="465"/>
    </location>
</feature>
<feature type="disulfide bond" evidence="12">
    <location>
        <begin position="495"/>
        <end position="522"/>
    </location>
</feature>
<dbReference type="PANTHER" id="PTHR19325:SF560">
    <property type="entry name" value="SUSHI, VON WILLEBRAND FACTOR TYPE A, EGF AND PENTRAXIN DOMAIN-CONTAINING PROTEIN 1"/>
    <property type="match status" value="1"/>
</dbReference>
<dbReference type="Proteomes" id="UP000515135">
    <property type="component" value="Unplaced"/>
</dbReference>
<dbReference type="InterPro" id="IPR000436">
    <property type="entry name" value="Sushi_SCR_CCP_dom"/>
</dbReference>
<dbReference type="InterPro" id="IPR001304">
    <property type="entry name" value="C-type_lectin-like"/>
</dbReference>
<dbReference type="InterPro" id="IPR016186">
    <property type="entry name" value="C-type_lectin-like/link_sf"/>
</dbReference>
<dbReference type="Gene3D" id="2.10.70.10">
    <property type="entry name" value="Complement Module, domain 1"/>
    <property type="match status" value="5"/>
</dbReference>
<evidence type="ECO:0000256" key="1">
    <source>
        <dbReference type="ARBA" id="ARBA00004370"/>
    </source>
</evidence>
<evidence type="ECO:0000259" key="15">
    <source>
        <dbReference type="PROSITE" id="PS50041"/>
    </source>
</evidence>
<dbReference type="Pfam" id="PF02010">
    <property type="entry name" value="REJ"/>
    <property type="match status" value="1"/>
</dbReference>
<dbReference type="InterPro" id="IPR001881">
    <property type="entry name" value="EGF-like_Ca-bd_dom"/>
</dbReference>
<dbReference type="InterPro" id="IPR050350">
    <property type="entry name" value="Compl-Cell_Adhes-Reg"/>
</dbReference>
<keyword evidence="8" id="KW-0472">Membrane</keyword>
<dbReference type="PROSITE" id="PS01186">
    <property type="entry name" value="EGF_2"/>
    <property type="match status" value="1"/>
</dbReference>
<feature type="domain" description="REJ" evidence="17">
    <location>
        <begin position="524"/>
        <end position="689"/>
    </location>
</feature>
<evidence type="ECO:0000256" key="6">
    <source>
        <dbReference type="ARBA" id="ARBA00022737"/>
    </source>
</evidence>
<sequence length="689" mass="75042">MAGSSPRRLEALALCFLVFLLPGVSGCGGNLTAPSGGPVTSPNYPSNYGNSQGFNFSYTSNNTYASTQRGDTQYKIHTEAKTRDAAKQTCAADGGHLVDIKTEALHNFLVEMINVNAGGGTDYWIGLSDDEGGNDFTWSDGTPVDDCGYSNWAPGEPRNVPTTGCVQLWSDHDFKWDDDLCGQNKSFICQKGDQGMCDRNTAVDYCRPDPCVNGTCTSGADNFTCACDEGYEGETCEVPITACPELPLPNGNRTEGHLYGDTISFSCKEGYELIGSENRTCQANQSWSGVQTNCSRKACPELPFPNNGNRTEGHLYGDTVTFSCDEGYELIGSENRTCQADQSWSGVQTNCSRKACPELPFPNNGNRTEGHLYGDTVTFSCDEGYELIGSENRTCQANQSWSGVQTNCSRKACPELPFPNNGNRTEGHLYGDTVTFSCDEGYELIGSENRTCQADQSWSGVQTNCSRKLCQQLMAPSNGNISGGSSYEDVVAYHCDPGYEISGDEERTCQSNQTWSGTQPTCVDCVPDISLYGGGNSESSAVKIARRTAFTIRSRINVICNQTYDVTYEWNVFQHNPMGNVTQPLDFPNKVVRDSQDITIPRNSLGYGSTIVELNATMDFPTTGSKKSQVQKQWVIITPSAPVAHIAGGSAKSVSRDGVLVLNASESYDPDEYIDDYRDFTFHWTCQTS</sequence>
<keyword evidence="5 13" id="KW-0732">Signal</keyword>
<keyword evidence="3 12" id="KW-0768">Sushi</keyword>
<comment type="subcellular location">
    <subcellularLocation>
        <location evidence="1">Membrane</location>
    </subcellularLocation>
</comment>
<keyword evidence="4" id="KW-0812">Transmembrane</keyword>
<feature type="disulfide bond" evidence="12">
    <location>
        <begin position="267"/>
        <end position="294"/>
    </location>
</feature>
<dbReference type="GO" id="GO:0016020">
    <property type="term" value="C:membrane"/>
    <property type="evidence" value="ECO:0007669"/>
    <property type="project" value="UniProtKB-SubCell"/>
</dbReference>
<protein>
    <submittedName>
        <fullName evidence="19">E-selectin-like</fullName>
    </submittedName>
</protein>
<feature type="domain" description="Sushi" evidence="16">
    <location>
        <begin position="234"/>
        <end position="296"/>
    </location>
</feature>
<feature type="chain" id="PRO_5028295554" evidence="13">
    <location>
        <begin position="27"/>
        <end position="689"/>
    </location>
</feature>
<gene>
    <name evidence="19" type="primary">LOC109477958</name>
</gene>
<dbReference type="PROSITE" id="PS50923">
    <property type="entry name" value="SUSHI"/>
    <property type="match status" value="5"/>
</dbReference>
<dbReference type="SMART" id="SM00034">
    <property type="entry name" value="CLECT"/>
    <property type="match status" value="1"/>
</dbReference>
<dbReference type="SMART" id="SM00032">
    <property type="entry name" value="CCP"/>
    <property type="match status" value="5"/>
</dbReference>
<comment type="caution">
    <text evidence="11">Lacks conserved residue(s) required for the propagation of feature annotation.</text>
</comment>
<evidence type="ECO:0000256" key="9">
    <source>
        <dbReference type="ARBA" id="ARBA00023157"/>
    </source>
</evidence>
<evidence type="ECO:0000256" key="11">
    <source>
        <dbReference type="PROSITE-ProRule" id="PRU00076"/>
    </source>
</evidence>
<evidence type="ECO:0000256" key="2">
    <source>
        <dbReference type="ARBA" id="ARBA00007200"/>
    </source>
</evidence>
<evidence type="ECO:0000259" key="16">
    <source>
        <dbReference type="PROSITE" id="PS50923"/>
    </source>
</evidence>
<dbReference type="AlphaFoldDB" id="A0A6P4ZE24"/>
<dbReference type="KEGG" id="bbel:109477958"/>
<keyword evidence="10" id="KW-0325">Glycoprotein</keyword>
<dbReference type="InterPro" id="IPR014010">
    <property type="entry name" value="REJ_dom"/>
</dbReference>
<feature type="disulfide bond" evidence="11">
    <location>
        <begin position="206"/>
        <end position="216"/>
    </location>
</feature>
<evidence type="ECO:0000256" key="3">
    <source>
        <dbReference type="ARBA" id="ARBA00022659"/>
    </source>
</evidence>
<dbReference type="InterPro" id="IPR000742">
    <property type="entry name" value="EGF"/>
</dbReference>
<evidence type="ECO:0000256" key="13">
    <source>
        <dbReference type="SAM" id="SignalP"/>
    </source>
</evidence>
<feature type="disulfide bond" evidence="12">
    <location>
        <begin position="381"/>
        <end position="408"/>
    </location>
</feature>
<dbReference type="SMART" id="SM00179">
    <property type="entry name" value="EGF_CA"/>
    <property type="match status" value="1"/>
</dbReference>
<dbReference type="CDD" id="cd00033">
    <property type="entry name" value="CCP"/>
    <property type="match status" value="5"/>
</dbReference>
<keyword evidence="11" id="KW-0245">EGF-like domain</keyword>
<keyword evidence="6" id="KW-0677">Repeat</keyword>
<feature type="domain" description="Sushi" evidence="16">
    <location>
        <begin position="468"/>
        <end position="524"/>
    </location>
</feature>
<dbReference type="PROSITE" id="PS51111">
    <property type="entry name" value="REJ"/>
    <property type="match status" value="1"/>
</dbReference>
<dbReference type="Gene3D" id="3.10.100.10">
    <property type="entry name" value="Mannose-Binding Protein A, subunit A"/>
    <property type="match status" value="1"/>
</dbReference>
<dbReference type="SMART" id="SM00181">
    <property type="entry name" value="EGF"/>
    <property type="match status" value="1"/>
</dbReference>
<dbReference type="SUPFAM" id="SSF57535">
    <property type="entry name" value="Complement control module/SCR domain"/>
    <property type="match status" value="5"/>
</dbReference>
<keyword evidence="7" id="KW-1133">Transmembrane helix</keyword>
<dbReference type="InterPro" id="IPR002859">
    <property type="entry name" value="PKD/REJ-like"/>
</dbReference>
<feature type="domain" description="Sushi" evidence="16">
    <location>
        <begin position="411"/>
        <end position="467"/>
    </location>
</feature>
<feature type="disulfide bond" evidence="11">
    <location>
        <begin position="227"/>
        <end position="236"/>
    </location>
</feature>